<evidence type="ECO:0000256" key="6">
    <source>
        <dbReference type="ARBA" id="ARBA00023163"/>
    </source>
</evidence>
<feature type="domain" description="CBP/p300-type HAT" evidence="10">
    <location>
        <begin position="298"/>
        <end position="439"/>
    </location>
</feature>
<evidence type="ECO:0000256" key="7">
    <source>
        <dbReference type="ARBA" id="ARBA00023242"/>
    </source>
</evidence>
<accession>A0ABY6LFG2</accession>
<protein>
    <recommendedName>
        <fullName evidence="2">histone acetyltransferase</fullName>
        <ecNumber evidence="2">2.3.1.48</ecNumber>
    </recommendedName>
</protein>
<feature type="compositionally biased region" description="Polar residues" evidence="9">
    <location>
        <begin position="13"/>
        <end position="24"/>
    </location>
</feature>
<evidence type="ECO:0000313" key="12">
    <source>
        <dbReference type="Proteomes" id="UP001235939"/>
    </source>
</evidence>
<keyword evidence="12" id="KW-1185">Reference proteome</keyword>
<feature type="region of interest" description="Disordered" evidence="9">
    <location>
        <begin position="1"/>
        <end position="65"/>
    </location>
</feature>
<comment type="subcellular location">
    <subcellularLocation>
        <location evidence="1">Nucleus</location>
    </subcellularLocation>
</comment>
<evidence type="ECO:0000259" key="10">
    <source>
        <dbReference type="PROSITE" id="PS51727"/>
    </source>
</evidence>
<comment type="catalytic activity">
    <reaction evidence="8">
        <text>L-lysyl-[protein] + acetyl-CoA = N(6)-acetyl-L-lysyl-[protein] + CoA + H(+)</text>
        <dbReference type="Rhea" id="RHEA:45948"/>
        <dbReference type="Rhea" id="RHEA-COMP:9752"/>
        <dbReference type="Rhea" id="RHEA-COMP:10731"/>
        <dbReference type="ChEBI" id="CHEBI:15378"/>
        <dbReference type="ChEBI" id="CHEBI:29969"/>
        <dbReference type="ChEBI" id="CHEBI:57287"/>
        <dbReference type="ChEBI" id="CHEBI:57288"/>
        <dbReference type="ChEBI" id="CHEBI:61930"/>
        <dbReference type="EC" id="2.3.1.48"/>
    </reaction>
</comment>
<reference evidence="11 12" key="1">
    <citation type="submission" date="2022-01" db="EMBL/GenBank/DDBJ databases">
        <title>A chromosomal length assembly of Cordylochernes scorpioides.</title>
        <authorList>
            <person name="Zeh D."/>
            <person name="Zeh J."/>
        </authorList>
    </citation>
    <scope>NUCLEOTIDE SEQUENCE [LARGE SCALE GENOMIC DNA]</scope>
    <source>
        <strain evidence="11">IN4F17</strain>
        <tissue evidence="11">Whole Body</tissue>
    </source>
</reference>
<evidence type="ECO:0000256" key="8">
    <source>
        <dbReference type="ARBA" id="ARBA00048017"/>
    </source>
</evidence>
<dbReference type="PRINTS" id="PR01217">
    <property type="entry name" value="PRICHEXTENSN"/>
</dbReference>
<keyword evidence="4" id="KW-0156">Chromatin regulator</keyword>
<feature type="compositionally biased region" description="Polar residues" evidence="9">
    <location>
        <begin position="103"/>
        <end position="115"/>
    </location>
</feature>
<dbReference type="Proteomes" id="UP001235939">
    <property type="component" value="Chromosome 18"/>
</dbReference>
<dbReference type="InterPro" id="IPR031162">
    <property type="entry name" value="CBP_P300_HAT"/>
</dbReference>
<evidence type="ECO:0000256" key="1">
    <source>
        <dbReference type="ARBA" id="ARBA00004123"/>
    </source>
</evidence>
<dbReference type="PANTHER" id="PTHR13808:SF1">
    <property type="entry name" value="HISTONE ACETYLTRANSFERASE"/>
    <property type="match status" value="1"/>
</dbReference>
<evidence type="ECO:0000256" key="4">
    <source>
        <dbReference type="ARBA" id="ARBA00022853"/>
    </source>
</evidence>
<evidence type="ECO:0000256" key="5">
    <source>
        <dbReference type="ARBA" id="ARBA00023015"/>
    </source>
</evidence>
<dbReference type="SMART" id="SM01250">
    <property type="entry name" value="KAT11"/>
    <property type="match status" value="1"/>
</dbReference>
<keyword evidence="6" id="KW-0804">Transcription</keyword>
<dbReference type="EMBL" id="CP092880">
    <property type="protein sequence ID" value="UYV79932.1"/>
    <property type="molecule type" value="Genomic_DNA"/>
</dbReference>
<dbReference type="EC" id="2.3.1.48" evidence="2"/>
<proteinExistence type="predicted"/>
<keyword evidence="5" id="KW-0805">Transcription regulation</keyword>
<sequence length="439" mass="49363">MNAPMGGQRMYPQDSSYFPDSSSFGGPMAGPQQGFHNQPDFDPSSQQFPGLPIGSPYSDQRPPSSQIFLISMRNILTNLDKRISPNVWCSRRLPSSLPKYHSNKQQWGGYTSGSPSPLPHSVTPQPQSQQPPVQPPPRAASEPTFQEIKKEPSSPPPPIKEEPASEAEEPAPANSQPFEVKPEPMDEPQETEVKEEVKQEPAPAPATEEAPPPASEPPSTTNSEAPSDAPSTPPKPKPNKKDQYLLLFIRWFIAKDENYGFTCDNCYKLKGKKRRENKFTSKRKYIYIFSCCWRCKTGVMVPGLAPCKLGTFLENRVNIFLRKKESGAGEVSIRVVSSSEKFVEVKPGMKARFVDTGHWPSNFPYKAKALFAFEEIDGVEVCFFGMHVQEYGSECPAPNTRRVYIAYLDSVHFFKPKQFRTDVYHEILLGYLEYCKQLK</sequence>
<gene>
    <name evidence="11" type="ORF">LAZ67_18001134</name>
</gene>
<evidence type="ECO:0000256" key="2">
    <source>
        <dbReference type="ARBA" id="ARBA00013184"/>
    </source>
</evidence>
<dbReference type="Pfam" id="PF08214">
    <property type="entry name" value="HAT_KAT11"/>
    <property type="match status" value="1"/>
</dbReference>
<dbReference type="InterPro" id="IPR013178">
    <property type="entry name" value="Histone_AcTrfase_Rtt109/CBP"/>
</dbReference>
<keyword evidence="7" id="KW-0539">Nucleus</keyword>
<feature type="region of interest" description="Disordered" evidence="9">
    <location>
        <begin position="81"/>
        <end position="239"/>
    </location>
</feature>
<keyword evidence="3" id="KW-0808">Transferase</keyword>
<evidence type="ECO:0000256" key="9">
    <source>
        <dbReference type="SAM" id="MobiDB-lite"/>
    </source>
</evidence>
<evidence type="ECO:0000256" key="3">
    <source>
        <dbReference type="ARBA" id="ARBA00022679"/>
    </source>
</evidence>
<dbReference type="PANTHER" id="PTHR13808">
    <property type="entry name" value="CBP/P300-RELATED"/>
    <property type="match status" value="1"/>
</dbReference>
<name>A0ABY6LFG2_9ARAC</name>
<organism evidence="11 12">
    <name type="scientific">Cordylochernes scorpioides</name>
    <dbReference type="NCBI Taxonomy" id="51811"/>
    <lineage>
        <taxon>Eukaryota</taxon>
        <taxon>Metazoa</taxon>
        <taxon>Ecdysozoa</taxon>
        <taxon>Arthropoda</taxon>
        <taxon>Chelicerata</taxon>
        <taxon>Arachnida</taxon>
        <taxon>Pseudoscorpiones</taxon>
        <taxon>Cheliferoidea</taxon>
        <taxon>Chernetidae</taxon>
        <taxon>Cordylochernes</taxon>
    </lineage>
</organism>
<dbReference type="PROSITE" id="PS51727">
    <property type="entry name" value="CBP_P300_HAT"/>
    <property type="match status" value="1"/>
</dbReference>
<evidence type="ECO:0000313" key="11">
    <source>
        <dbReference type="EMBL" id="UYV79932.1"/>
    </source>
</evidence>